<name>A0A9N9MZK6_9CUCU</name>
<reference evidence="2" key="1">
    <citation type="submission" date="2022-01" db="EMBL/GenBank/DDBJ databases">
        <authorList>
            <person name="King R."/>
        </authorList>
    </citation>
    <scope>NUCLEOTIDE SEQUENCE</scope>
</reference>
<organism evidence="2 3">
    <name type="scientific">Ceutorhynchus assimilis</name>
    <name type="common">cabbage seed weevil</name>
    <dbReference type="NCBI Taxonomy" id="467358"/>
    <lineage>
        <taxon>Eukaryota</taxon>
        <taxon>Metazoa</taxon>
        <taxon>Ecdysozoa</taxon>
        <taxon>Arthropoda</taxon>
        <taxon>Hexapoda</taxon>
        <taxon>Insecta</taxon>
        <taxon>Pterygota</taxon>
        <taxon>Neoptera</taxon>
        <taxon>Endopterygota</taxon>
        <taxon>Coleoptera</taxon>
        <taxon>Polyphaga</taxon>
        <taxon>Cucujiformia</taxon>
        <taxon>Curculionidae</taxon>
        <taxon>Ceutorhynchinae</taxon>
        <taxon>Ceutorhynchus</taxon>
    </lineage>
</organism>
<dbReference type="OrthoDB" id="20403at2759"/>
<sequence length="144" mass="16863">MGENFDVDLSKNLLEMKFMKKTKEQVLKKRDDAEGQAMYSKQISDKMRKSDGDIIFRQASISNCKNLVEGRLSFGGMNRVVEKLMESDYNKKYFDAEKRKEKDVSDEQMAKEYSTVVDTLNKKFRPKKQRNQKFQKPSTTEPLV</sequence>
<dbReference type="InterPro" id="IPR019324">
    <property type="entry name" value="MPP6"/>
</dbReference>
<dbReference type="EMBL" id="OU892285">
    <property type="protein sequence ID" value="CAG9773602.1"/>
    <property type="molecule type" value="Genomic_DNA"/>
</dbReference>
<dbReference type="PANTHER" id="PTHR13582">
    <property type="entry name" value="M-PHASE PHOSPHOPROTEIN 6"/>
    <property type="match status" value="1"/>
</dbReference>
<evidence type="ECO:0008006" key="4">
    <source>
        <dbReference type="Google" id="ProtNLM"/>
    </source>
</evidence>
<dbReference type="Proteomes" id="UP001152799">
    <property type="component" value="Chromosome 9"/>
</dbReference>
<feature type="compositionally biased region" description="Basic residues" evidence="1">
    <location>
        <begin position="122"/>
        <end position="133"/>
    </location>
</feature>
<feature type="region of interest" description="Disordered" evidence="1">
    <location>
        <begin position="121"/>
        <end position="144"/>
    </location>
</feature>
<feature type="compositionally biased region" description="Polar residues" evidence="1">
    <location>
        <begin position="134"/>
        <end position="144"/>
    </location>
</feature>
<evidence type="ECO:0000313" key="3">
    <source>
        <dbReference type="Proteomes" id="UP001152799"/>
    </source>
</evidence>
<accession>A0A9N9MZK6</accession>
<keyword evidence="3" id="KW-1185">Reference proteome</keyword>
<dbReference type="Pfam" id="PF10175">
    <property type="entry name" value="MPP6"/>
    <property type="match status" value="1"/>
</dbReference>
<proteinExistence type="predicted"/>
<evidence type="ECO:0000313" key="2">
    <source>
        <dbReference type="EMBL" id="CAG9773602.1"/>
    </source>
</evidence>
<dbReference type="PANTHER" id="PTHR13582:SF0">
    <property type="entry name" value="M-PHASE PHOSPHOPROTEIN 6"/>
    <property type="match status" value="1"/>
</dbReference>
<gene>
    <name evidence="2" type="ORF">CEUTPL_LOCUS13991</name>
</gene>
<dbReference type="GO" id="GO:0000460">
    <property type="term" value="P:maturation of 5.8S rRNA"/>
    <property type="evidence" value="ECO:0007669"/>
    <property type="project" value="TreeGrafter"/>
</dbReference>
<evidence type="ECO:0000256" key="1">
    <source>
        <dbReference type="SAM" id="MobiDB-lite"/>
    </source>
</evidence>
<dbReference type="AlphaFoldDB" id="A0A9N9MZK6"/>
<protein>
    <recommendedName>
        <fullName evidence="4">M-phase phosphoprotein 6</fullName>
    </recommendedName>
</protein>